<keyword evidence="6 7" id="KW-0472">Membrane</keyword>
<feature type="transmembrane region" description="Helical" evidence="7">
    <location>
        <begin position="52"/>
        <end position="71"/>
    </location>
</feature>
<dbReference type="PROSITE" id="PS50850">
    <property type="entry name" value="MFS"/>
    <property type="match status" value="1"/>
</dbReference>
<sequence length="400" mass="42242">MTSTTAEATTLGRAFWLLWLGWVVNRLGLLHPAFFALYLLTSGLTDATTSALAVAMQGAGSATASIVGGMLGDRVGPRRAISASQVGYAVVLGIMLVSSQIWLLVGLVFVAGFLAAINRPTGTAMVVNLVPESRRTRAFGLLYWANNVGGSVGPVLSGVLLYVAPRGIFVLGICTALVYWFICRFLPDDRVQARDTGVSGKWGTVRTAGADMAQPFLNRSVAPFLALSFLLNIVYLQRQSTLPIDMKLNGINEAGIGSILAVNAVLVIVLQPLAAAVGHRMKTLWMLVGGSALVAVGFGLNGFAESSVGFLVALSVWSLGEIIMAPAPATFIAHHAPGGRQSAFQGSYFFVLFLGMVVGAPLGVFLLERYGSQSAWTVIMVVGLLAAAGYWAHSRKTSYQ</sequence>
<feature type="transmembrane region" description="Helical" evidence="7">
    <location>
        <begin position="16"/>
        <end position="40"/>
    </location>
</feature>
<evidence type="ECO:0000256" key="3">
    <source>
        <dbReference type="ARBA" id="ARBA00022475"/>
    </source>
</evidence>
<dbReference type="PANTHER" id="PTHR23517:SF2">
    <property type="entry name" value="MULTIDRUG RESISTANCE PROTEIN MDTH"/>
    <property type="match status" value="1"/>
</dbReference>
<feature type="transmembrane region" description="Helical" evidence="7">
    <location>
        <begin position="284"/>
        <end position="304"/>
    </location>
</feature>
<feature type="transmembrane region" description="Helical" evidence="7">
    <location>
        <begin position="91"/>
        <end position="117"/>
    </location>
</feature>
<feature type="domain" description="Major facilitator superfamily (MFS) profile" evidence="8">
    <location>
        <begin position="14"/>
        <end position="398"/>
    </location>
</feature>
<dbReference type="InterPro" id="IPR036259">
    <property type="entry name" value="MFS_trans_sf"/>
</dbReference>
<name>A0A1G7D298_9ACTN</name>
<dbReference type="PANTHER" id="PTHR23517">
    <property type="entry name" value="RESISTANCE PROTEIN MDTM, PUTATIVE-RELATED-RELATED"/>
    <property type="match status" value="1"/>
</dbReference>
<evidence type="ECO:0000313" key="10">
    <source>
        <dbReference type="Proteomes" id="UP000198949"/>
    </source>
</evidence>
<feature type="transmembrane region" description="Helical" evidence="7">
    <location>
        <begin position="138"/>
        <end position="162"/>
    </location>
</feature>
<dbReference type="Gene3D" id="1.20.1250.20">
    <property type="entry name" value="MFS general substrate transporter like domains"/>
    <property type="match status" value="1"/>
</dbReference>
<reference evidence="10" key="1">
    <citation type="submission" date="2016-10" db="EMBL/GenBank/DDBJ databases">
        <authorList>
            <person name="Varghese N."/>
            <person name="Submissions S."/>
        </authorList>
    </citation>
    <scope>NUCLEOTIDE SEQUENCE [LARGE SCALE GENOMIC DNA]</scope>
    <source>
        <strain evidence="10">CGMCC 4.3516</strain>
    </source>
</reference>
<dbReference type="STRING" id="58114.SAMN05216270_12275"/>
<dbReference type="InterPro" id="IPR011701">
    <property type="entry name" value="MFS"/>
</dbReference>
<evidence type="ECO:0000256" key="7">
    <source>
        <dbReference type="SAM" id="Phobius"/>
    </source>
</evidence>
<comment type="subcellular location">
    <subcellularLocation>
        <location evidence="1">Cell membrane</location>
        <topology evidence="1">Multi-pass membrane protein</topology>
    </subcellularLocation>
</comment>
<organism evidence="9 10">
    <name type="scientific">Glycomyces harbinensis</name>
    <dbReference type="NCBI Taxonomy" id="58114"/>
    <lineage>
        <taxon>Bacteria</taxon>
        <taxon>Bacillati</taxon>
        <taxon>Actinomycetota</taxon>
        <taxon>Actinomycetes</taxon>
        <taxon>Glycomycetales</taxon>
        <taxon>Glycomycetaceae</taxon>
        <taxon>Glycomyces</taxon>
    </lineage>
</organism>
<evidence type="ECO:0000256" key="6">
    <source>
        <dbReference type="ARBA" id="ARBA00023136"/>
    </source>
</evidence>
<evidence type="ECO:0000256" key="4">
    <source>
        <dbReference type="ARBA" id="ARBA00022692"/>
    </source>
</evidence>
<keyword evidence="4 7" id="KW-0812">Transmembrane</keyword>
<gene>
    <name evidence="9" type="ORF">SAMN05216270_12275</name>
</gene>
<dbReference type="Proteomes" id="UP000198949">
    <property type="component" value="Unassembled WGS sequence"/>
</dbReference>
<dbReference type="Pfam" id="PF07690">
    <property type="entry name" value="MFS_1"/>
    <property type="match status" value="1"/>
</dbReference>
<evidence type="ECO:0000259" key="8">
    <source>
        <dbReference type="PROSITE" id="PS50850"/>
    </source>
</evidence>
<dbReference type="AlphaFoldDB" id="A0A1G7D298"/>
<feature type="transmembrane region" description="Helical" evidence="7">
    <location>
        <begin position="310"/>
        <end position="334"/>
    </location>
</feature>
<keyword evidence="2" id="KW-0813">Transport</keyword>
<dbReference type="OrthoDB" id="5379144at2"/>
<feature type="transmembrane region" description="Helical" evidence="7">
    <location>
        <begin position="256"/>
        <end position="277"/>
    </location>
</feature>
<feature type="transmembrane region" description="Helical" evidence="7">
    <location>
        <begin position="346"/>
        <end position="367"/>
    </location>
</feature>
<evidence type="ECO:0000256" key="5">
    <source>
        <dbReference type="ARBA" id="ARBA00022989"/>
    </source>
</evidence>
<protein>
    <submittedName>
        <fullName evidence="9">Predicted arabinose efflux permease, MFS family</fullName>
    </submittedName>
</protein>
<evidence type="ECO:0000256" key="1">
    <source>
        <dbReference type="ARBA" id="ARBA00004651"/>
    </source>
</evidence>
<evidence type="ECO:0000313" key="9">
    <source>
        <dbReference type="EMBL" id="SDE45651.1"/>
    </source>
</evidence>
<proteinExistence type="predicted"/>
<accession>A0A1G7D298</accession>
<dbReference type="InterPro" id="IPR020846">
    <property type="entry name" value="MFS_dom"/>
</dbReference>
<dbReference type="SUPFAM" id="SSF103473">
    <property type="entry name" value="MFS general substrate transporter"/>
    <property type="match status" value="1"/>
</dbReference>
<dbReference type="RefSeq" id="WP_091040359.1">
    <property type="nucleotide sequence ID" value="NZ_FNAD01000022.1"/>
</dbReference>
<dbReference type="EMBL" id="FNAD01000022">
    <property type="protein sequence ID" value="SDE45651.1"/>
    <property type="molecule type" value="Genomic_DNA"/>
</dbReference>
<keyword evidence="5 7" id="KW-1133">Transmembrane helix</keyword>
<keyword evidence="3" id="KW-1003">Cell membrane</keyword>
<dbReference type="GO" id="GO:0005886">
    <property type="term" value="C:plasma membrane"/>
    <property type="evidence" value="ECO:0007669"/>
    <property type="project" value="UniProtKB-SubCell"/>
</dbReference>
<feature type="transmembrane region" description="Helical" evidence="7">
    <location>
        <begin position="216"/>
        <end position="236"/>
    </location>
</feature>
<feature type="transmembrane region" description="Helical" evidence="7">
    <location>
        <begin position="168"/>
        <end position="186"/>
    </location>
</feature>
<keyword evidence="10" id="KW-1185">Reference proteome</keyword>
<dbReference type="InterPro" id="IPR050171">
    <property type="entry name" value="MFS_Transporters"/>
</dbReference>
<evidence type="ECO:0000256" key="2">
    <source>
        <dbReference type="ARBA" id="ARBA00022448"/>
    </source>
</evidence>
<dbReference type="GO" id="GO:0022857">
    <property type="term" value="F:transmembrane transporter activity"/>
    <property type="evidence" value="ECO:0007669"/>
    <property type="project" value="InterPro"/>
</dbReference>
<feature type="transmembrane region" description="Helical" evidence="7">
    <location>
        <begin position="373"/>
        <end position="392"/>
    </location>
</feature>